<dbReference type="OrthoDB" id="47488at2759"/>
<dbReference type="InterPro" id="IPR005135">
    <property type="entry name" value="Endo/exonuclease/phosphatase"/>
</dbReference>
<organism evidence="3 4">
    <name type="scientific">Rhizodiscina lignyota</name>
    <dbReference type="NCBI Taxonomy" id="1504668"/>
    <lineage>
        <taxon>Eukaryota</taxon>
        <taxon>Fungi</taxon>
        <taxon>Dikarya</taxon>
        <taxon>Ascomycota</taxon>
        <taxon>Pezizomycotina</taxon>
        <taxon>Dothideomycetes</taxon>
        <taxon>Pleosporomycetidae</taxon>
        <taxon>Aulographales</taxon>
        <taxon>Rhizodiscinaceae</taxon>
        <taxon>Rhizodiscina</taxon>
    </lineage>
</organism>
<protein>
    <submittedName>
        <fullName evidence="3">Endonuclease/exonuclease/phosphatase family protein</fullName>
    </submittedName>
</protein>
<keyword evidence="3" id="KW-0378">Hydrolase</keyword>
<dbReference type="GO" id="GO:0004519">
    <property type="term" value="F:endonuclease activity"/>
    <property type="evidence" value="ECO:0007669"/>
    <property type="project" value="UniProtKB-KW"/>
</dbReference>
<dbReference type="Gene3D" id="3.60.10.10">
    <property type="entry name" value="Endonuclease/exonuclease/phosphatase"/>
    <property type="match status" value="1"/>
</dbReference>
<dbReference type="AlphaFoldDB" id="A0A9P4I8C8"/>
<dbReference type="Proteomes" id="UP000799772">
    <property type="component" value="Unassembled WGS sequence"/>
</dbReference>
<name>A0A9P4I8C8_9PEZI</name>
<feature type="chain" id="PRO_5040302183" evidence="1">
    <location>
        <begin position="21"/>
        <end position="610"/>
    </location>
</feature>
<keyword evidence="3" id="KW-0255">Endonuclease</keyword>
<dbReference type="Pfam" id="PF03372">
    <property type="entry name" value="Exo_endo_phos"/>
    <property type="match status" value="1"/>
</dbReference>
<evidence type="ECO:0000259" key="2">
    <source>
        <dbReference type="Pfam" id="PF03372"/>
    </source>
</evidence>
<feature type="signal peptide" evidence="1">
    <location>
        <begin position="1"/>
        <end position="20"/>
    </location>
</feature>
<dbReference type="SUPFAM" id="SSF56219">
    <property type="entry name" value="DNase I-like"/>
    <property type="match status" value="1"/>
</dbReference>
<keyword evidence="1" id="KW-0732">Signal</keyword>
<dbReference type="CDD" id="cd04486">
    <property type="entry name" value="YhcR_OBF_like"/>
    <property type="match status" value="1"/>
</dbReference>
<proteinExistence type="predicted"/>
<feature type="domain" description="Endonuclease/exonuclease/phosphatase" evidence="2">
    <location>
        <begin position="305"/>
        <end position="598"/>
    </location>
</feature>
<dbReference type="PANTHER" id="PTHR42834:SF1">
    <property type="entry name" value="ENDONUCLEASE_EXONUCLEASE_PHOSPHATASE FAMILY PROTEIN (AFU_ORTHOLOGUE AFUA_3G09210)"/>
    <property type="match status" value="1"/>
</dbReference>
<dbReference type="PANTHER" id="PTHR42834">
    <property type="entry name" value="ENDONUCLEASE/EXONUCLEASE/PHOSPHATASE FAMILY PROTEIN (AFU_ORTHOLOGUE AFUA_3G09210)"/>
    <property type="match status" value="1"/>
</dbReference>
<dbReference type="InterPro" id="IPR036691">
    <property type="entry name" value="Endo/exonu/phosph_ase_sf"/>
</dbReference>
<keyword evidence="4" id="KW-1185">Reference proteome</keyword>
<gene>
    <name evidence="3" type="ORF">NA57DRAFT_48013</name>
</gene>
<accession>A0A9P4I8C8</accession>
<dbReference type="EMBL" id="ML978137">
    <property type="protein sequence ID" value="KAF2093631.1"/>
    <property type="molecule type" value="Genomic_DNA"/>
</dbReference>
<reference evidence="3" key="1">
    <citation type="journal article" date="2020" name="Stud. Mycol.">
        <title>101 Dothideomycetes genomes: a test case for predicting lifestyles and emergence of pathogens.</title>
        <authorList>
            <person name="Haridas S."/>
            <person name="Albert R."/>
            <person name="Binder M."/>
            <person name="Bloem J."/>
            <person name="Labutti K."/>
            <person name="Salamov A."/>
            <person name="Andreopoulos B."/>
            <person name="Baker S."/>
            <person name="Barry K."/>
            <person name="Bills G."/>
            <person name="Bluhm B."/>
            <person name="Cannon C."/>
            <person name="Castanera R."/>
            <person name="Culley D."/>
            <person name="Daum C."/>
            <person name="Ezra D."/>
            <person name="Gonzalez J."/>
            <person name="Henrissat B."/>
            <person name="Kuo A."/>
            <person name="Liang C."/>
            <person name="Lipzen A."/>
            <person name="Lutzoni F."/>
            <person name="Magnuson J."/>
            <person name="Mondo S."/>
            <person name="Nolan M."/>
            <person name="Ohm R."/>
            <person name="Pangilinan J."/>
            <person name="Park H.-J."/>
            <person name="Ramirez L."/>
            <person name="Alfaro M."/>
            <person name="Sun H."/>
            <person name="Tritt A."/>
            <person name="Yoshinaga Y."/>
            <person name="Zwiers L.-H."/>
            <person name="Turgeon B."/>
            <person name="Goodwin S."/>
            <person name="Spatafora J."/>
            <person name="Crous P."/>
            <person name="Grigoriev I."/>
        </authorList>
    </citation>
    <scope>NUCLEOTIDE SEQUENCE</scope>
    <source>
        <strain evidence="3">CBS 133067</strain>
    </source>
</reference>
<evidence type="ECO:0000313" key="4">
    <source>
        <dbReference type="Proteomes" id="UP000799772"/>
    </source>
</evidence>
<comment type="caution">
    <text evidence="3">The sequence shown here is derived from an EMBL/GenBank/DDBJ whole genome shotgun (WGS) entry which is preliminary data.</text>
</comment>
<evidence type="ECO:0000256" key="1">
    <source>
        <dbReference type="SAM" id="SignalP"/>
    </source>
</evidence>
<sequence>MKSFTLIIGAVAASIWTVSSTTIAEINGNRFISPLNGQNVTNVTGLVTAKGPAGIFLRSTKPDKDSTTSESIYVFNGTNRVSPTITVGDIVMVDGTVSEFRSQSTYVFSTEIDKSHNIRVVSSGNKVKPLVIGQDTTKPPTKQFSFYDDGDVFGLPNDVANLSAANPKLQPTKFGMDFWESLTGELVTVKSPAAITKPNSFGDTWVTGTWPVTGRNARGGLTMTDGDANPEAIIIGTPLDGTDNPDSTVVGDKLEDITGVVQAVFGYYYILPLTALKVSKHKNPAEPDPASFKAGKTCSGLTFGQYNVENLTPTVAHLNPVASHIVNFLNSPTLMFLQEIQDDNGATDNGVVDANTTLATLVNAIKAAGGPAYSFVDIDPINDQDGGQPGGNIRIAYLYQSNVIQLHNLNPGNATQANEVLPGPELKYNPGLIDPLNTAAWQSSRKPLAAAWETVDGKNVFFTIDVHLTSKDGSSSIEGDPRPPINQGVQQRQNQAEVTAAFVADILTEDSKASVITAGDFNEFAFVQPLETFVSKSGLFDLDEVVGRDPKERYTYIFDMNCQQLDHMFVSKSLRSGSKYEHIHVNTWTTAAGQASDHDPSVAKLNVCKK</sequence>
<keyword evidence="3" id="KW-0540">Nuclease</keyword>
<evidence type="ECO:0000313" key="3">
    <source>
        <dbReference type="EMBL" id="KAF2093631.1"/>
    </source>
</evidence>